<dbReference type="EMBL" id="UXUI01007301">
    <property type="protein sequence ID" value="VDD86850.1"/>
    <property type="molecule type" value="Genomic_DNA"/>
</dbReference>
<evidence type="ECO:0000313" key="2">
    <source>
        <dbReference type="Proteomes" id="UP000274131"/>
    </source>
</evidence>
<evidence type="ECO:0000313" key="1">
    <source>
        <dbReference type="EMBL" id="VDD86850.1"/>
    </source>
</evidence>
<sequence length="70" mass="8216">MKLIAVVVRSVTLRDAFLMSESARDEVKEKHKKFAFTDLRSYYDPEFFVYQRKIGFVTQPPDGIIDELTK</sequence>
<protein>
    <submittedName>
        <fullName evidence="3">Phage protein</fullName>
    </submittedName>
</protein>
<accession>A0A0N4UXL7</accession>
<proteinExistence type="predicted"/>
<dbReference type="AlphaFoldDB" id="A0A0N4UXL7"/>
<gene>
    <name evidence="1" type="ORF">EVEC_LOCUS1993</name>
</gene>
<dbReference type="Proteomes" id="UP000274131">
    <property type="component" value="Unassembled WGS sequence"/>
</dbReference>
<reference evidence="3" key="1">
    <citation type="submission" date="2017-02" db="UniProtKB">
        <authorList>
            <consortium name="WormBaseParasite"/>
        </authorList>
    </citation>
    <scope>IDENTIFICATION</scope>
</reference>
<keyword evidence="2" id="KW-1185">Reference proteome</keyword>
<reference evidence="1 2" key="2">
    <citation type="submission" date="2018-10" db="EMBL/GenBank/DDBJ databases">
        <authorList>
            <consortium name="Pathogen Informatics"/>
        </authorList>
    </citation>
    <scope>NUCLEOTIDE SEQUENCE [LARGE SCALE GENOMIC DNA]</scope>
</reference>
<name>A0A0N4UXL7_ENTVE</name>
<evidence type="ECO:0000313" key="3">
    <source>
        <dbReference type="WBParaSite" id="EVEC_0000228501-mRNA-1"/>
    </source>
</evidence>
<dbReference type="WBParaSite" id="EVEC_0000228501-mRNA-1">
    <property type="protein sequence ID" value="EVEC_0000228501-mRNA-1"/>
    <property type="gene ID" value="EVEC_0000228501"/>
</dbReference>
<organism evidence="3">
    <name type="scientific">Enterobius vermicularis</name>
    <name type="common">Human pinworm</name>
    <dbReference type="NCBI Taxonomy" id="51028"/>
    <lineage>
        <taxon>Eukaryota</taxon>
        <taxon>Metazoa</taxon>
        <taxon>Ecdysozoa</taxon>
        <taxon>Nematoda</taxon>
        <taxon>Chromadorea</taxon>
        <taxon>Rhabditida</taxon>
        <taxon>Spirurina</taxon>
        <taxon>Oxyuridomorpha</taxon>
        <taxon>Oxyuroidea</taxon>
        <taxon>Oxyuridae</taxon>
        <taxon>Enterobius</taxon>
    </lineage>
</organism>